<reference evidence="1 2" key="1">
    <citation type="journal article" date="2011" name="J. Bacteriol.">
        <title>Complete genome sequence of the industrial strain Bacillus megaterium WSH-002.</title>
        <authorList>
            <person name="Liu L."/>
            <person name="Li Y."/>
            <person name="Zhang J."/>
            <person name="Zou W."/>
            <person name="Zhou Z."/>
            <person name="Liu J."/>
            <person name="Li X."/>
            <person name="Wang L."/>
            <person name="Chen J."/>
        </authorList>
    </citation>
    <scope>NUCLEOTIDE SEQUENCE [LARGE SCALE GENOMIC DNA]</scope>
    <source>
        <strain evidence="1 2">WSH-002</strain>
    </source>
</reference>
<organism evidence="1 2">
    <name type="scientific">Priestia megaterium (strain WSH-002)</name>
    <name type="common">Bacillus megaterium</name>
    <dbReference type="NCBI Taxonomy" id="1006007"/>
    <lineage>
        <taxon>Bacteria</taxon>
        <taxon>Bacillati</taxon>
        <taxon>Bacillota</taxon>
        <taxon>Bacilli</taxon>
        <taxon>Bacillales</taxon>
        <taxon>Bacillaceae</taxon>
        <taxon>Priestia</taxon>
    </lineage>
</organism>
<dbReference type="AlphaFoldDB" id="A0A8D3X3T7"/>
<gene>
    <name evidence="1" type="ORF">BMWSH_5169</name>
</gene>
<evidence type="ECO:0000313" key="1">
    <source>
        <dbReference type="EMBL" id="AEN92047.1"/>
    </source>
</evidence>
<dbReference type="EMBL" id="CP003017">
    <property type="protein sequence ID" value="AEN92047.1"/>
    <property type="molecule type" value="Genomic_DNA"/>
</dbReference>
<sequence length="42" mass="5026">MMCNQLFFRMKPKYTLNSTKSFSIFAKDIHISLKNEHNNSEM</sequence>
<dbReference type="Proteomes" id="UP000001283">
    <property type="component" value="Chromosome"/>
</dbReference>
<dbReference type="KEGG" id="bmh:BMWSH_5169"/>
<accession>A0A8D3X3T7</accession>
<name>A0A8D3X3T7_PRIMW</name>
<proteinExistence type="predicted"/>
<evidence type="ECO:0000313" key="2">
    <source>
        <dbReference type="Proteomes" id="UP000001283"/>
    </source>
</evidence>
<protein>
    <submittedName>
        <fullName evidence="1">Uncharacterized protein</fullName>
    </submittedName>
</protein>